<feature type="non-terminal residue" evidence="1">
    <location>
        <position position="119"/>
    </location>
</feature>
<protein>
    <submittedName>
        <fullName evidence="1">Uncharacterized protein</fullName>
    </submittedName>
</protein>
<gene>
    <name evidence="1" type="ORF">BN869_000002176_1</name>
</gene>
<name>A0A0B7JUF7_BIOOC</name>
<dbReference type="EMBL" id="CDPU01000004">
    <property type="protein sequence ID" value="CEO46121.1"/>
    <property type="molecule type" value="Genomic_DNA"/>
</dbReference>
<accession>A0A0B7JUF7</accession>
<dbReference type="AlphaFoldDB" id="A0A0B7JUF7"/>
<feature type="non-terminal residue" evidence="1">
    <location>
        <position position="1"/>
    </location>
</feature>
<organism evidence="1">
    <name type="scientific">Bionectria ochroleuca</name>
    <name type="common">Gliocladium roseum</name>
    <dbReference type="NCBI Taxonomy" id="29856"/>
    <lineage>
        <taxon>Eukaryota</taxon>
        <taxon>Fungi</taxon>
        <taxon>Dikarya</taxon>
        <taxon>Ascomycota</taxon>
        <taxon>Pezizomycotina</taxon>
        <taxon>Sordariomycetes</taxon>
        <taxon>Hypocreomycetidae</taxon>
        <taxon>Hypocreales</taxon>
        <taxon>Bionectriaceae</taxon>
        <taxon>Clonostachys</taxon>
    </lineage>
</organism>
<proteinExistence type="predicted"/>
<sequence>VYFGISSVYHTLLQHSDSYYFYRAVRLYLSYLLDTEIINSSSVYCDRVLKALLLNAFHPIIHTETIFPYAKLDKQVGFRFNYMEDVPSLTVCVYGLLIGSLIKTRILPGAIRSTLVTQC</sequence>
<evidence type="ECO:0000313" key="1">
    <source>
        <dbReference type="EMBL" id="CEO46121.1"/>
    </source>
</evidence>
<reference evidence="1" key="1">
    <citation type="submission" date="2015-01" db="EMBL/GenBank/DDBJ databases">
        <authorList>
            <person name="Durling Mikael"/>
        </authorList>
    </citation>
    <scope>NUCLEOTIDE SEQUENCE</scope>
</reference>